<organism evidence="2 3">
    <name type="scientific">Anaerorhabdus furcosa</name>
    <dbReference type="NCBI Taxonomy" id="118967"/>
    <lineage>
        <taxon>Bacteria</taxon>
        <taxon>Bacillati</taxon>
        <taxon>Bacillota</taxon>
        <taxon>Erysipelotrichia</taxon>
        <taxon>Erysipelotrichales</taxon>
        <taxon>Erysipelotrichaceae</taxon>
        <taxon>Anaerorhabdus</taxon>
    </lineage>
</organism>
<dbReference type="RefSeq" id="WP_078711318.1">
    <property type="nucleotide sequence ID" value="NZ_FUWY01000002.1"/>
</dbReference>
<dbReference type="STRING" id="118967.SAMN02745191_0888"/>
<evidence type="ECO:0000259" key="1">
    <source>
        <dbReference type="PROSITE" id="PS51742"/>
    </source>
</evidence>
<protein>
    <recommendedName>
        <fullName evidence="1">PPC domain-containing protein</fullName>
    </recommendedName>
</protein>
<gene>
    <name evidence="2" type="ORF">SAMN02745191_0888</name>
</gene>
<name>A0A1T4LHC8_9FIRM</name>
<dbReference type="SUPFAM" id="SSF117856">
    <property type="entry name" value="AF0104/ALDC/Ptd012-like"/>
    <property type="match status" value="1"/>
</dbReference>
<keyword evidence="3" id="KW-1185">Reference proteome</keyword>
<evidence type="ECO:0000313" key="3">
    <source>
        <dbReference type="Proteomes" id="UP000243297"/>
    </source>
</evidence>
<dbReference type="Pfam" id="PF03479">
    <property type="entry name" value="PCC"/>
    <property type="match status" value="1"/>
</dbReference>
<dbReference type="Gene3D" id="3.30.1330.80">
    <property type="entry name" value="Hypothetical protein, similar to alpha- acetolactate decarboxylase, domain 2"/>
    <property type="match status" value="1"/>
</dbReference>
<proteinExistence type="predicted"/>
<dbReference type="PANTHER" id="PTHR34988:SF1">
    <property type="entry name" value="DNA-BINDING PROTEIN"/>
    <property type="match status" value="1"/>
</dbReference>
<dbReference type="EMBL" id="FUWY01000002">
    <property type="protein sequence ID" value="SJZ54090.1"/>
    <property type="molecule type" value="Genomic_DNA"/>
</dbReference>
<accession>A0A1T4LHC8</accession>
<sequence>MKEHALRLVYGNDLKEELQNYCNVNQIESCAIVTCVGCVNQLRLRLADGKSIRQWNKQFEIVSLTGTIAKGKAHLHFSGSDIEGKCIGGHLLEGTLVNTTAEIVLMELDSIQFDREFDESTGYDELIISARNN</sequence>
<dbReference type="CDD" id="cd11378">
    <property type="entry name" value="DUF296"/>
    <property type="match status" value="1"/>
</dbReference>
<dbReference type="InterPro" id="IPR005175">
    <property type="entry name" value="PPC_dom"/>
</dbReference>
<dbReference type="PANTHER" id="PTHR34988">
    <property type="entry name" value="PROTEIN, PUTATIVE-RELATED"/>
    <property type="match status" value="1"/>
</dbReference>
<reference evidence="3" key="1">
    <citation type="submission" date="2017-02" db="EMBL/GenBank/DDBJ databases">
        <authorList>
            <person name="Varghese N."/>
            <person name="Submissions S."/>
        </authorList>
    </citation>
    <scope>NUCLEOTIDE SEQUENCE [LARGE SCALE GENOMIC DNA]</scope>
    <source>
        <strain evidence="3">ATCC 25662</strain>
    </source>
</reference>
<dbReference type="OrthoDB" id="552202at2"/>
<feature type="domain" description="PPC" evidence="1">
    <location>
        <begin position="1"/>
        <end position="129"/>
    </location>
</feature>
<dbReference type="Proteomes" id="UP000243297">
    <property type="component" value="Unassembled WGS sequence"/>
</dbReference>
<dbReference type="AlphaFoldDB" id="A0A1T4LHC8"/>
<evidence type="ECO:0000313" key="2">
    <source>
        <dbReference type="EMBL" id="SJZ54090.1"/>
    </source>
</evidence>
<dbReference type="PROSITE" id="PS51742">
    <property type="entry name" value="PPC"/>
    <property type="match status" value="1"/>
</dbReference>